<gene>
    <name evidence="1" type="ORF">KL86DYS1_12150</name>
</gene>
<name>A0A212JG06_9BACT</name>
<dbReference type="EMBL" id="FLUM01000001">
    <property type="protein sequence ID" value="SBV98354.1"/>
    <property type="molecule type" value="Genomic_DNA"/>
</dbReference>
<dbReference type="AlphaFoldDB" id="A0A212JG06"/>
<organism evidence="1">
    <name type="scientific">uncultured Dysgonomonas sp</name>
    <dbReference type="NCBI Taxonomy" id="206096"/>
    <lineage>
        <taxon>Bacteria</taxon>
        <taxon>Pseudomonadati</taxon>
        <taxon>Bacteroidota</taxon>
        <taxon>Bacteroidia</taxon>
        <taxon>Bacteroidales</taxon>
        <taxon>Dysgonomonadaceae</taxon>
        <taxon>Dysgonomonas</taxon>
        <taxon>environmental samples</taxon>
    </lineage>
</organism>
<protein>
    <submittedName>
        <fullName evidence="1">Uncharacterized protein</fullName>
    </submittedName>
</protein>
<sequence>MLQHLQQLPIEIVQGYLDSRNAKAAGIKPALAAYILQINDAYNLSKKYRNVSECAKQLQLLHPELESLSVAKSRVYDAIEFFNADCTVTAPAWNSYYADMMKNLADVNLVAQDLKEARRCLERAREYDLAASANRIDPRRIQFKHQLVSPDVQLARMGVTPVGVLRAWEEAKAIIKSRDISQGEQKRLLTETGRELDTLKYTDYEEVEG</sequence>
<evidence type="ECO:0000313" key="1">
    <source>
        <dbReference type="EMBL" id="SBV98354.1"/>
    </source>
</evidence>
<accession>A0A212JG06</accession>
<reference evidence="1" key="1">
    <citation type="submission" date="2016-04" db="EMBL/GenBank/DDBJ databases">
        <authorList>
            <person name="Evans L.H."/>
            <person name="Alamgir A."/>
            <person name="Owens N."/>
            <person name="Weber N.D."/>
            <person name="Virtaneva K."/>
            <person name="Barbian K."/>
            <person name="Babar A."/>
            <person name="Rosenke K."/>
        </authorList>
    </citation>
    <scope>NUCLEOTIDE SEQUENCE</scope>
    <source>
        <strain evidence="1">86-1</strain>
    </source>
</reference>
<dbReference type="RefSeq" id="WP_296940750.1">
    <property type="nucleotide sequence ID" value="NZ_LT599032.1"/>
</dbReference>
<proteinExistence type="predicted"/>